<dbReference type="InterPro" id="IPR055259">
    <property type="entry name" value="YkvP/CgeB_Glyco_trans-like"/>
</dbReference>
<dbReference type="GeneID" id="80517210"/>
<name>A0A6N1NEJ7_9VIRU</name>
<reference evidence="2" key="1">
    <citation type="submission" date="2017-06" db="EMBL/GenBank/DDBJ databases">
        <authorList>
            <person name="Assis F.L."/>
            <person name="Abrahao J.S."/>
            <person name="Silva L."/>
            <person name="Khalil J.B."/>
            <person name="Rodrigues R."/>
            <person name="Silva L.S."/>
            <person name="Boratto P."/>
            <person name="Andrade M."/>
            <person name="Kroon E.G."/>
            <person name="Ribeiro B."/>
            <person name="Bergier I."/>
            <person name="Seligmann H."/>
            <person name="Ghigo E."/>
            <person name="Colson P."/>
            <person name="Levasseur A."/>
            <person name="Raoult D."/>
            <person name="Scola B.L."/>
        </authorList>
    </citation>
    <scope>NUCLEOTIDE SEQUENCE</scope>
    <source>
        <strain evidence="2">Deep ocean</strain>
    </source>
</reference>
<organism evidence="2">
    <name type="scientific">Tupanvirus deep ocean</name>
    <dbReference type="NCBI Taxonomy" id="2126984"/>
    <lineage>
        <taxon>Viruses</taxon>
        <taxon>Varidnaviria</taxon>
        <taxon>Bamfordvirae</taxon>
        <taxon>Nucleocytoviricota</taxon>
        <taxon>Megaviricetes</taxon>
        <taxon>Imitervirales</taxon>
        <taxon>Mimiviridae</taxon>
        <taxon>Megamimivirinae</taxon>
        <taxon>Tupanvirus</taxon>
        <taxon>Tupanvirus altamarinense</taxon>
    </lineage>
</organism>
<proteinExistence type="predicted"/>
<protein>
    <recommendedName>
        <fullName evidence="1">Spore protein YkvP/CgeB glycosyl transferase-like domain-containing protein</fullName>
    </recommendedName>
</protein>
<dbReference type="KEGG" id="vg:80517210"/>
<accession>A0A6N1NEJ7</accession>
<feature type="domain" description="Spore protein YkvP/CgeB glycosyl transferase-like" evidence="1">
    <location>
        <begin position="196"/>
        <end position="307"/>
    </location>
</feature>
<evidence type="ECO:0000259" key="1">
    <source>
        <dbReference type="Pfam" id="PF13524"/>
    </source>
</evidence>
<evidence type="ECO:0000313" key="2">
    <source>
        <dbReference type="EMBL" id="QKU33909.1"/>
    </source>
</evidence>
<reference evidence="2" key="2">
    <citation type="journal article" date="2018" name="Nat. Commun.">
        <title>Tailed giant Tupanvirus possesses the most complete translational apparatus of the known virosphere.</title>
        <authorList>
            <person name="Abrahao J."/>
            <person name="Silva L."/>
            <person name="Silva L.S."/>
            <person name="Khalil J.Y.B."/>
            <person name="Rodrigues R."/>
            <person name="Arantes T."/>
            <person name="Assis F."/>
            <person name="Boratto P."/>
            <person name="Andrade M."/>
            <person name="Kroon E.G."/>
            <person name="Ribeiro B."/>
            <person name="Bergier I."/>
            <person name="Seligmann H."/>
            <person name="Ghigo E."/>
            <person name="Colson P."/>
            <person name="Levasseur A."/>
            <person name="Kroemer G."/>
            <person name="Raoult D."/>
            <person name="La Scola B."/>
        </authorList>
    </citation>
    <scope>NUCLEOTIDE SEQUENCE [LARGE SCALE GENOMIC DNA]</scope>
    <source>
        <strain evidence="2">Deep ocean</strain>
    </source>
</reference>
<dbReference type="EMBL" id="MF405918">
    <property type="protein sequence ID" value="QKU33909.1"/>
    <property type="molecule type" value="Genomic_DNA"/>
</dbReference>
<dbReference type="RefSeq" id="YP_010780519.1">
    <property type="nucleotide sequence ID" value="NC_075038.1"/>
</dbReference>
<sequence>MCNLVVLNNNKGIRTTKLHFYKLFDCLATMQNFVTIQFSEISDKTEIEIKEIFMKLFGKLPDNIIFFEHLTEMHSIKIPSEIKINVIVDDLHHGGEIKKNRIASLTKVSRILSTYGYSFAKYYCTNLPVYFFPHSSAFDIKFNETPINKILVSGRLNKNIYPFRDFMFKLSKKNKCLEYLPVNCNYEIYQDSYDLLYGQKYVEKLSEYLVCFTCDASADRPYIVAKHFEILSSGSLLLAGNPHTKNYFEKLGFYDGVHYMSTTIDNINEKISYIMDPINRETINKIRKNGYELVREKHTFKNRANYLKNILESNDNIICQNDGIFGGTYFMEKN</sequence>
<dbReference type="Pfam" id="PF13524">
    <property type="entry name" value="Glyco_trans_1_2"/>
    <property type="match status" value="1"/>
</dbReference>